<accession>A0AAV5BXY5</accession>
<evidence type="ECO:0000313" key="3">
    <source>
        <dbReference type="Proteomes" id="UP001054889"/>
    </source>
</evidence>
<evidence type="ECO:0000256" key="1">
    <source>
        <dbReference type="SAM" id="Phobius"/>
    </source>
</evidence>
<comment type="caution">
    <text evidence="2">The sequence shown here is derived from an EMBL/GenBank/DDBJ whole genome shotgun (WGS) entry which is preliminary data.</text>
</comment>
<keyword evidence="1" id="KW-0472">Membrane</keyword>
<proteinExistence type="predicted"/>
<keyword evidence="1" id="KW-0812">Transmembrane</keyword>
<dbReference type="EMBL" id="BQKI01000003">
    <property type="protein sequence ID" value="GJM90640.1"/>
    <property type="molecule type" value="Genomic_DNA"/>
</dbReference>
<evidence type="ECO:0000313" key="2">
    <source>
        <dbReference type="EMBL" id="GJM90640.1"/>
    </source>
</evidence>
<gene>
    <name evidence="2" type="primary">ga06941</name>
    <name evidence="2" type="ORF">PR202_ga06941</name>
</gene>
<dbReference type="AlphaFoldDB" id="A0AAV5BXY5"/>
<dbReference type="Proteomes" id="UP001054889">
    <property type="component" value="Unassembled WGS sequence"/>
</dbReference>
<keyword evidence="1" id="KW-1133">Transmembrane helix</keyword>
<sequence length="94" mass="10110">MQASTSISSPVPVAWHPTLVVAVVAVGLMLTASFMYVHPVQSSLPLRFFSLTPASSPNEWHESRRKVLDGLAMQPSVSPEARIASISHCLLGKV</sequence>
<organism evidence="2 3">
    <name type="scientific">Eleusine coracana subsp. coracana</name>
    <dbReference type="NCBI Taxonomy" id="191504"/>
    <lineage>
        <taxon>Eukaryota</taxon>
        <taxon>Viridiplantae</taxon>
        <taxon>Streptophyta</taxon>
        <taxon>Embryophyta</taxon>
        <taxon>Tracheophyta</taxon>
        <taxon>Spermatophyta</taxon>
        <taxon>Magnoliopsida</taxon>
        <taxon>Liliopsida</taxon>
        <taxon>Poales</taxon>
        <taxon>Poaceae</taxon>
        <taxon>PACMAD clade</taxon>
        <taxon>Chloridoideae</taxon>
        <taxon>Cynodonteae</taxon>
        <taxon>Eleusininae</taxon>
        <taxon>Eleusine</taxon>
    </lineage>
</organism>
<protein>
    <submittedName>
        <fullName evidence="2">Uncharacterized protein</fullName>
    </submittedName>
</protein>
<reference evidence="2" key="1">
    <citation type="journal article" date="2018" name="DNA Res.">
        <title>Multiple hybrid de novo genome assembly of finger millet, an orphan allotetraploid crop.</title>
        <authorList>
            <person name="Hatakeyama M."/>
            <person name="Aluri S."/>
            <person name="Balachadran M.T."/>
            <person name="Sivarajan S.R."/>
            <person name="Patrignani A."/>
            <person name="Gruter S."/>
            <person name="Poveda L."/>
            <person name="Shimizu-Inatsugi R."/>
            <person name="Baeten J."/>
            <person name="Francoijs K.J."/>
            <person name="Nataraja K.N."/>
            <person name="Reddy Y.A.N."/>
            <person name="Phadnis S."/>
            <person name="Ravikumar R.L."/>
            <person name="Schlapbach R."/>
            <person name="Sreeman S.M."/>
            <person name="Shimizu K.K."/>
        </authorList>
    </citation>
    <scope>NUCLEOTIDE SEQUENCE</scope>
</reference>
<name>A0AAV5BXY5_ELECO</name>
<keyword evidence="3" id="KW-1185">Reference proteome</keyword>
<feature type="transmembrane region" description="Helical" evidence="1">
    <location>
        <begin position="14"/>
        <end position="37"/>
    </location>
</feature>
<reference evidence="2" key="2">
    <citation type="submission" date="2021-12" db="EMBL/GenBank/DDBJ databases">
        <title>Resequencing data analysis of finger millet.</title>
        <authorList>
            <person name="Hatakeyama M."/>
            <person name="Aluri S."/>
            <person name="Balachadran M.T."/>
            <person name="Sivarajan S.R."/>
            <person name="Poveda L."/>
            <person name="Shimizu-Inatsugi R."/>
            <person name="Schlapbach R."/>
            <person name="Sreeman S.M."/>
            <person name="Shimizu K.K."/>
        </authorList>
    </citation>
    <scope>NUCLEOTIDE SEQUENCE</scope>
</reference>